<organism evidence="5 6">
    <name type="scientific">Desulfurella amilsii</name>
    <dbReference type="NCBI Taxonomy" id="1562698"/>
    <lineage>
        <taxon>Bacteria</taxon>
        <taxon>Pseudomonadati</taxon>
        <taxon>Campylobacterota</taxon>
        <taxon>Desulfurellia</taxon>
        <taxon>Desulfurellales</taxon>
        <taxon>Desulfurellaceae</taxon>
        <taxon>Desulfurella</taxon>
    </lineage>
</organism>
<evidence type="ECO:0000256" key="2">
    <source>
        <dbReference type="ARBA" id="ARBA00022908"/>
    </source>
</evidence>
<evidence type="ECO:0000259" key="4">
    <source>
        <dbReference type="PROSITE" id="PS51898"/>
    </source>
</evidence>
<evidence type="ECO:0000313" key="6">
    <source>
        <dbReference type="Proteomes" id="UP000194141"/>
    </source>
</evidence>
<reference evidence="5 6" key="1">
    <citation type="journal article" date="2017" name="Front. Microbiol.">
        <title>Genome Sequence of Desulfurella amilsii Strain TR1 and Comparative Genomics of Desulfurellaceae Family.</title>
        <authorList>
            <person name="Florentino A.P."/>
            <person name="Stams A.J."/>
            <person name="Sanchez-Andrea I."/>
        </authorList>
    </citation>
    <scope>NUCLEOTIDE SEQUENCE [LARGE SCALE GENOMIC DNA]</scope>
    <source>
        <strain evidence="5 6">TR1</strain>
    </source>
</reference>
<dbReference type="InterPro" id="IPR013762">
    <property type="entry name" value="Integrase-like_cat_sf"/>
</dbReference>
<evidence type="ECO:0000256" key="1">
    <source>
        <dbReference type="ARBA" id="ARBA00004496"/>
    </source>
</evidence>
<sequence>MGMPTNGNGNLPINYKSAKIEYLSDDQLNALTQSFMDFFENGVGMLRKKRGRYWIVYLFLRFTGARLNEVLSIDDNTDIDFRNYEVKLITLKQRSKTFRIVPVPSQAISELATYLAQFPDAKGKVFKLIDRNFRVIFSKLGKKAGIPKDLAHPHILRHTRSIELLRAGVPVTAVQALLGHASLTTTAIYLRLSGQEIKWILKEKGLI</sequence>
<dbReference type="Proteomes" id="UP000194141">
    <property type="component" value="Unassembled WGS sequence"/>
</dbReference>
<dbReference type="InterPro" id="IPR002104">
    <property type="entry name" value="Integrase_catalytic"/>
</dbReference>
<keyword evidence="3" id="KW-0233">DNA recombination</keyword>
<dbReference type="RefSeq" id="WP_162287157.1">
    <property type="nucleotide sequence ID" value="NZ_MDSU01000015.1"/>
</dbReference>
<name>A0A1X4XYA3_9BACT</name>
<dbReference type="GO" id="GO:0015074">
    <property type="term" value="P:DNA integration"/>
    <property type="evidence" value="ECO:0007669"/>
    <property type="project" value="UniProtKB-KW"/>
</dbReference>
<dbReference type="CDD" id="cd00397">
    <property type="entry name" value="DNA_BRE_C"/>
    <property type="match status" value="1"/>
</dbReference>
<dbReference type="GO" id="GO:0006310">
    <property type="term" value="P:DNA recombination"/>
    <property type="evidence" value="ECO:0007669"/>
    <property type="project" value="UniProtKB-KW"/>
</dbReference>
<dbReference type="InterPro" id="IPR050090">
    <property type="entry name" value="Tyrosine_recombinase_XerCD"/>
</dbReference>
<proteinExistence type="predicted"/>
<comment type="subcellular location">
    <subcellularLocation>
        <location evidence="1">Cytoplasm</location>
    </subcellularLocation>
</comment>
<dbReference type="PANTHER" id="PTHR30349:SF77">
    <property type="entry name" value="TYROSINE RECOMBINASE XERC"/>
    <property type="match status" value="1"/>
</dbReference>
<dbReference type="SUPFAM" id="SSF56349">
    <property type="entry name" value="DNA breaking-rejoining enzymes"/>
    <property type="match status" value="1"/>
</dbReference>
<dbReference type="Pfam" id="PF00589">
    <property type="entry name" value="Phage_integrase"/>
    <property type="match status" value="1"/>
</dbReference>
<dbReference type="AlphaFoldDB" id="A0A1X4XYA3"/>
<gene>
    <name evidence="5" type="ORF">DESAMIL20_636</name>
</gene>
<comment type="caution">
    <text evidence="5">The sequence shown here is derived from an EMBL/GenBank/DDBJ whole genome shotgun (WGS) entry which is preliminary data.</text>
</comment>
<feature type="domain" description="Tyr recombinase" evidence="4">
    <location>
        <begin position="18"/>
        <end position="202"/>
    </location>
</feature>
<dbReference type="GO" id="GO:0003677">
    <property type="term" value="F:DNA binding"/>
    <property type="evidence" value="ECO:0007669"/>
    <property type="project" value="InterPro"/>
</dbReference>
<protein>
    <submittedName>
        <fullName evidence="5">Molybdenum-pterin binding domain protein/site-specific recombinase, phage integrase family</fullName>
    </submittedName>
</protein>
<dbReference type="Gene3D" id="1.10.443.10">
    <property type="entry name" value="Intergrase catalytic core"/>
    <property type="match status" value="1"/>
</dbReference>
<dbReference type="STRING" id="1562698.DESAMIL20_636"/>
<dbReference type="EMBL" id="MDSU01000015">
    <property type="protein sequence ID" value="OSS42521.1"/>
    <property type="molecule type" value="Genomic_DNA"/>
</dbReference>
<evidence type="ECO:0000256" key="3">
    <source>
        <dbReference type="ARBA" id="ARBA00023172"/>
    </source>
</evidence>
<dbReference type="InterPro" id="IPR011010">
    <property type="entry name" value="DNA_brk_join_enz"/>
</dbReference>
<dbReference type="GO" id="GO:0005737">
    <property type="term" value="C:cytoplasm"/>
    <property type="evidence" value="ECO:0007669"/>
    <property type="project" value="UniProtKB-SubCell"/>
</dbReference>
<dbReference type="PANTHER" id="PTHR30349">
    <property type="entry name" value="PHAGE INTEGRASE-RELATED"/>
    <property type="match status" value="1"/>
</dbReference>
<dbReference type="PROSITE" id="PS51898">
    <property type="entry name" value="TYR_RECOMBINASE"/>
    <property type="match status" value="1"/>
</dbReference>
<dbReference type="OrthoDB" id="9814406at2"/>
<accession>A0A1X4XYA3</accession>
<keyword evidence="6" id="KW-1185">Reference proteome</keyword>
<keyword evidence="2" id="KW-0229">DNA integration</keyword>
<evidence type="ECO:0000313" key="5">
    <source>
        <dbReference type="EMBL" id="OSS42521.1"/>
    </source>
</evidence>